<reference evidence="2 4" key="1">
    <citation type="submission" date="2020-03" db="EMBL/GenBank/DDBJ databases">
        <title>Genome sequence of Toxoplasma gondii RH-88 strain.</title>
        <authorList>
            <person name="Lorenzi H.A."/>
            <person name="Venepally P."/>
            <person name="Rozenberg A."/>
            <person name="Sibley D."/>
        </authorList>
    </citation>
    <scope>NUCLEOTIDE SEQUENCE [LARGE SCALE GENOMIC DNA]</scope>
    <source>
        <strain evidence="2 4">RH-88</strain>
    </source>
</reference>
<gene>
    <name evidence="2" type="ORF">TGRH88_009430</name>
    <name evidence="3" type="ORF">TGRH88_085200</name>
</gene>
<dbReference type="EMBL" id="JAAUHK010000039">
    <property type="protein sequence ID" value="KAF4646330.1"/>
    <property type="molecule type" value="Genomic_DNA"/>
</dbReference>
<protein>
    <submittedName>
        <fullName evidence="2">Uncharacterized protein</fullName>
    </submittedName>
</protein>
<proteinExistence type="predicted"/>
<organism evidence="2 4">
    <name type="scientific">Toxoplasma gondii</name>
    <dbReference type="NCBI Taxonomy" id="5811"/>
    <lineage>
        <taxon>Eukaryota</taxon>
        <taxon>Sar</taxon>
        <taxon>Alveolata</taxon>
        <taxon>Apicomplexa</taxon>
        <taxon>Conoidasida</taxon>
        <taxon>Coccidia</taxon>
        <taxon>Eucoccidiorida</taxon>
        <taxon>Eimeriorina</taxon>
        <taxon>Sarcocystidae</taxon>
        <taxon>Toxoplasma</taxon>
    </lineage>
</organism>
<dbReference type="AlphaFoldDB" id="A0A7J6KFD3"/>
<evidence type="ECO:0000313" key="3">
    <source>
        <dbReference type="EMBL" id="KAF4646330.1"/>
    </source>
</evidence>
<feature type="region of interest" description="Disordered" evidence="1">
    <location>
        <begin position="103"/>
        <end position="138"/>
    </location>
</feature>
<evidence type="ECO:0000313" key="2">
    <source>
        <dbReference type="EMBL" id="KAF4645126.1"/>
    </source>
</evidence>
<dbReference type="Proteomes" id="UP000557509">
    <property type="component" value="Unassembled WGS sequence"/>
</dbReference>
<accession>A0A7J6KFD3</accession>
<evidence type="ECO:0000256" key="1">
    <source>
        <dbReference type="SAM" id="MobiDB-lite"/>
    </source>
</evidence>
<name>A0A7J6KFD3_TOXGO</name>
<sequence length="196" mass="21257">MSLTTLEYFRPVLLFCSESSFVGSAEGEGEVLVARADTLGWGTGICGKGSDVSGERGVPTFLIGRGTGRLESHSSQNINGRASVSLHAATGICEKGVCSPQFPDGSPDSRMAEAAMNETAEEPNEQFNRPPDQSPRFRSETGTCIDQLFRENANDLEETVVTAFPHGGRRVYEPLDKTLHAHVHLHYEEVLLATVF</sequence>
<keyword evidence="4" id="KW-1185">Reference proteome</keyword>
<dbReference type="EMBL" id="JAAUHK010000189">
    <property type="protein sequence ID" value="KAF4645126.1"/>
    <property type="molecule type" value="Genomic_DNA"/>
</dbReference>
<evidence type="ECO:0000313" key="4">
    <source>
        <dbReference type="Proteomes" id="UP000557509"/>
    </source>
</evidence>
<comment type="caution">
    <text evidence="2">The sequence shown here is derived from an EMBL/GenBank/DDBJ whole genome shotgun (WGS) entry which is preliminary data.</text>
</comment>